<keyword evidence="7" id="KW-1185">Reference proteome</keyword>
<keyword evidence="4" id="KW-0067">ATP-binding</keyword>
<dbReference type="SUPFAM" id="SSF52540">
    <property type="entry name" value="P-loop containing nucleoside triphosphate hydrolases"/>
    <property type="match status" value="1"/>
</dbReference>
<dbReference type="GO" id="GO:0005886">
    <property type="term" value="C:plasma membrane"/>
    <property type="evidence" value="ECO:0007669"/>
    <property type="project" value="UniProtKB-SubCell"/>
</dbReference>
<dbReference type="Proteomes" id="UP000236732">
    <property type="component" value="Unassembled WGS sequence"/>
</dbReference>
<keyword evidence="2" id="KW-0813">Transport</keyword>
<evidence type="ECO:0000256" key="5">
    <source>
        <dbReference type="ARBA" id="ARBA00023251"/>
    </source>
</evidence>
<gene>
    <name evidence="6" type="ORF">SAMN05444920_11836</name>
</gene>
<accession>A0A1H6ESK5</accession>
<dbReference type="PANTHER" id="PTHR42711:SF16">
    <property type="entry name" value="ABC TRANSPORTER ATP-BINDING PROTEIN"/>
    <property type="match status" value="1"/>
</dbReference>
<dbReference type="AlphaFoldDB" id="A0A1H6ESK5"/>
<sequence>MGSAGAPVIEVSGLTKRYSDVVAVHDVDLSVRAGQIYALLGLNGAGCWPSTTPTAWTRTGAAT</sequence>
<keyword evidence="3" id="KW-0547">Nucleotide-binding</keyword>
<dbReference type="EMBL" id="FNVT01000018">
    <property type="protein sequence ID" value="SEH00847.1"/>
    <property type="molecule type" value="Genomic_DNA"/>
</dbReference>
<dbReference type="GO" id="GO:0046677">
    <property type="term" value="P:response to antibiotic"/>
    <property type="evidence" value="ECO:0007669"/>
    <property type="project" value="UniProtKB-KW"/>
</dbReference>
<dbReference type="PANTHER" id="PTHR42711">
    <property type="entry name" value="ABC TRANSPORTER ATP-BINDING PROTEIN"/>
    <property type="match status" value="1"/>
</dbReference>
<dbReference type="InterPro" id="IPR027417">
    <property type="entry name" value="P-loop_NTPase"/>
</dbReference>
<reference evidence="6 7" key="1">
    <citation type="submission" date="2016-10" db="EMBL/GenBank/DDBJ databases">
        <authorList>
            <person name="de Groot N.N."/>
        </authorList>
    </citation>
    <scope>NUCLEOTIDE SEQUENCE [LARGE SCALE GENOMIC DNA]</scope>
    <source>
        <strain evidence="6 7">CGMCC 4.7037</strain>
    </source>
</reference>
<evidence type="ECO:0008006" key="8">
    <source>
        <dbReference type="Google" id="ProtNLM"/>
    </source>
</evidence>
<evidence type="ECO:0000313" key="7">
    <source>
        <dbReference type="Proteomes" id="UP000236732"/>
    </source>
</evidence>
<dbReference type="GO" id="GO:0005524">
    <property type="term" value="F:ATP binding"/>
    <property type="evidence" value="ECO:0007669"/>
    <property type="project" value="UniProtKB-KW"/>
</dbReference>
<evidence type="ECO:0000256" key="4">
    <source>
        <dbReference type="ARBA" id="ARBA00022840"/>
    </source>
</evidence>
<proteinExistence type="predicted"/>
<dbReference type="InterPro" id="IPR050763">
    <property type="entry name" value="ABC_transporter_ATP-binding"/>
</dbReference>
<organism evidence="6 7">
    <name type="scientific">Nonomuraea solani</name>
    <dbReference type="NCBI Taxonomy" id="1144553"/>
    <lineage>
        <taxon>Bacteria</taxon>
        <taxon>Bacillati</taxon>
        <taxon>Actinomycetota</taxon>
        <taxon>Actinomycetes</taxon>
        <taxon>Streptosporangiales</taxon>
        <taxon>Streptosporangiaceae</taxon>
        <taxon>Nonomuraea</taxon>
    </lineage>
</organism>
<keyword evidence="5" id="KW-0046">Antibiotic resistance</keyword>
<dbReference type="Gene3D" id="3.40.50.300">
    <property type="entry name" value="P-loop containing nucleotide triphosphate hydrolases"/>
    <property type="match status" value="1"/>
</dbReference>
<name>A0A1H6ESK5_9ACTN</name>
<evidence type="ECO:0000256" key="1">
    <source>
        <dbReference type="ARBA" id="ARBA00004202"/>
    </source>
</evidence>
<evidence type="ECO:0000256" key="3">
    <source>
        <dbReference type="ARBA" id="ARBA00022741"/>
    </source>
</evidence>
<comment type="subcellular location">
    <subcellularLocation>
        <location evidence="1">Cell membrane</location>
        <topology evidence="1">Peripheral membrane protein</topology>
    </subcellularLocation>
</comment>
<protein>
    <recommendedName>
        <fullName evidence="8">ABC-2 type transport system ATP-binding protein</fullName>
    </recommendedName>
</protein>
<evidence type="ECO:0000256" key="2">
    <source>
        <dbReference type="ARBA" id="ARBA00022448"/>
    </source>
</evidence>
<evidence type="ECO:0000313" key="6">
    <source>
        <dbReference type="EMBL" id="SEH00847.1"/>
    </source>
</evidence>